<reference evidence="2" key="1">
    <citation type="submission" date="2016-03" db="EMBL/GenBank/DDBJ databases">
        <title>Mechanisms controlling the formation of the plant cell surface in tip-growing cells are functionally conserved among land plants.</title>
        <authorList>
            <person name="Honkanen S."/>
            <person name="Jones V.A."/>
            <person name="Morieri G."/>
            <person name="Champion C."/>
            <person name="Hetherington A.J."/>
            <person name="Kelly S."/>
            <person name="Saint-Marcoux D."/>
            <person name="Proust H."/>
            <person name="Prescott H."/>
            <person name="Dolan L."/>
        </authorList>
    </citation>
    <scope>NUCLEOTIDE SEQUENCE [LARGE SCALE GENOMIC DNA]</scope>
    <source>
        <tissue evidence="2">Whole gametophyte</tissue>
    </source>
</reference>
<dbReference type="Proteomes" id="UP000077202">
    <property type="component" value="Unassembled WGS sequence"/>
</dbReference>
<comment type="caution">
    <text evidence="2">The sequence shown here is derived from an EMBL/GenBank/DDBJ whole genome shotgun (WGS) entry which is preliminary data.</text>
</comment>
<sequence length="132" mass="14310">MPSEFCDAPLRLRQTEANPSISCSSVSDRGSNHLRPDSGPATCHNAKDYAAGQQSKTRFKFFLQVVAETTGRPRDSSLVSSRSGNSYFAVAGAATAAAALLSMLRDAQSKLWRRESALRVGQEARDKRFAEA</sequence>
<dbReference type="EMBL" id="LVLJ01001702">
    <property type="protein sequence ID" value="OAE28683.1"/>
    <property type="molecule type" value="Genomic_DNA"/>
</dbReference>
<evidence type="ECO:0000313" key="3">
    <source>
        <dbReference type="Proteomes" id="UP000077202"/>
    </source>
</evidence>
<dbReference type="AlphaFoldDB" id="A0A176W7H8"/>
<accession>A0A176W7H8</accession>
<gene>
    <name evidence="2" type="ORF">AXG93_312s1120</name>
</gene>
<evidence type="ECO:0000313" key="2">
    <source>
        <dbReference type="EMBL" id="OAE28683.1"/>
    </source>
</evidence>
<feature type="region of interest" description="Disordered" evidence="1">
    <location>
        <begin position="18"/>
        <end position="46"/>
    </location>
</feature>
<organism evidence="2 3">
    <name type="scientific">Marchantia polymorpha subsp. ruderalis</name>
    <dbReference type="NCBI Taxonomy" id="1480154"/>
    <lineage>
        <taxon>Eukaryota</taxon>
        <taxon>Viridiplantae</taxon>
        <taxon>Streptophyta</taxon>
        <taxon>Embryophyta</taxon>
        <taxon>Marchantiophyta</taxon>
        <taxon>Marchantiopsida</taxon>
        <taxon>Marchantiidae</taxon>
        <taxon>Marchantiales</taxon>
        <taxon>Marchantiaceae</taxon>
        <taxon>Marchantia</taxon>
    </lineage>
</organism>
<proteinExistence type="predicted"/>
<feature type="compositionally biased region" description="Polar residues" evidence="1">
    <location>
        <begin position="18"/>
        <end position="29"/>
    </location>
</feature>
<protein>
    <submittedName>
        <fullName evidence="2">Uncharacterized protein</fullName>
    </submittedName>
</protein>
<keyword evidence="3" id="KW-1185">Reference proteome</keyword>
<evidence type="ECO:0000256" key="1">
    <source>
        <dbReference type="SAM" id="MobiDB-lite"/>
    </source>
</evidence>
<name>A0A176W7H8_MARPO</name>